<sequence>MAVQAINHTPKLPSTSRQHALLGISRSYHYYTPVVNPTKEAIKKRIVEISEDDFMCIYGEEKVYRQLIEEGYRVSLNTVSTYRKELGIKAIVAIKPLNTTVADDRHPKYPYLLNGIDIDRPNRVWSTDITYIKIEGGTVYLAAVIDWYSKAVLSWSISNTMDTDFVMGVLNHALENHPKPDIFNTDQGSQYTSYIHTQRLKDHGIIISMDGKGRATDNIAIERFWRSVKTERVYLNAYRNITELRKDISAYIHFYNYDRFHQTLEYKRPMEVYDRQQYLQTIKPNGSENKVPMLQKVA</sequence>
<dbReference type="PROSITE" id="PS50994">
    <property type="entry name" value="INTEGRASE"/>
    <property type="match status" value="1"/>
</dbReference>
<dbReference type="Pfam" id="PF00665">
    <property type="entry name" value="rve"/>
    <property type="match status" value="1"/>
</dbReference>
<dbReference type="InterPro" id="IPR001584">
    <property type="entry name" value="Integrase_cat-core"/>
</dbReference>
<gene>
    <name evidence="2" type="ORF">MNB_SV-4-452</name>
</gene>
<dbReference type="InterPro" id="IPR050900">
    <property type="entry name" value="Transposase_IS3/IS150/IS904"/>
</dbReference>
<dbReference type="PANTHER" id="PTHR46889:SF5">
    <property type="entry name" value="INTEGRASE PROTEIN"/>
    <property type="match status" value="1"/>
</dbReference>
<evidence type="ECO:0000313" key="2">
    <source>
        <dbReference type="EMBL" id="SFV90898.1"/>
    </source>
</evidence>
<dbReference type="GO" id="GO:0015074">
    <property type="term" value="P:DNA integration"/>
    <property type="evidence" value="ECO:0007669"/>
    <property type="project" value="InterPro"/>
</dbReference>
<dbReference type="InterPro" id="IPR048020">
    <property type="entry name" value="Transpos_IS3"/>
</dbReference>
<dbReference type="SUPFAM" id="SSF53098">
    <property type="entry name" value="Ribonuclease H-like"/>
    <property type="match status" value="1"/>
</dbReference>
<dbReference type="Gene3D" id="3.30.420.10">
    <property type="entry name" value="Ribonuclease H-like superfamily/Ribonuclease H"/>
    <property type="match status" value="1"/>
</dbReference>
<dbReference type="InterPro" id="IPR012337">
    <property type="entry name" value="RNaseH-like_sf"/>
</dbReference>
<proteinExistence type="predicted"/>
<dbReference type="Pfam" id="PF13333">
    <property type="entry name" value="rve_2"/>
    <property type="match status" value="1"/>
</dbReference>
<dbReference type="PANTHER" id="PTHR46889">
    <property type="entry name" value="TRANSPOSASE INSF FOR INSERTION SEQUENCE IS3B-RELATED"/>
    <property type="match status" value="1"/>
</dbReference>
<accession>A0A1W1EAE4</accession>
<dbReference type="AlphaFoldDB" id="A0A1W1EAE4"/>
<name>A0A1W1EAE4_9ZZZZ</name>
<dbReference type="NCBIfam" id="NF033516">
    <property type="entry name" value="transpos_IS3"/>
    <property type="match status" value="1"/>
</dbReference>
<evidence type="ECO:0000259" key="1">
    <source>
        <dbReference type="PROSITE" id="PS50994"/>
    </source>
</evidence>
<dbReference type="EMBL" id="FPIB01000026">
    <property type="protein sequence ID" value="SFV90898.1"/>
    <property type="molecule type" value="Genomic_DNA"/>
</dbReference>
<reference evidence="2" key="1">
    <citation type="submission" date="2016-10" db="EMBL/GenBank/DDBJ databases">
        <authorList>
            <person name="de Groot N.N."/>
        </authorList>
    </citation>
    <scope>NUCLEOTIDE SEQUENCE</scope>
</reference>
<feature type="domain" description="Integrase catalytic" evidence="1">
    <location>
        <begin position="117"/>
        <end position="277"/>
    </location>
</feature>
<protein>
    <submittedName>
        <fullName evidence="2">Mobile element protein</fullName>
    </submittedName>
</protein>
<dbReference type="InterPro" id="IPR036397">
    <property type="entry name" value="RNaseH_sf"/>
</dbReference>
<organism evidence="2">
    <name type="scientific">hydrothermal vent metagenome</name>
    <dbReference type="NCBI Taxonomy" id="652676"/>
    <lineage>
        <taxon>unclassified sequences</taxon>
        <taxon>metagenomes</taxon>
        <taxon>ecological metagenomes</taxon>
    </lineage>
</organism>
<dbReference type="GO" id="GO:0003676">
    <property type="term" value="F:nucleic acid binding"/>
    <property type="evidence" value="ECO:0007669"/>
    <property type="project" value="InterPro"/>
</dbReference>